<dbReference type="InterPro" id="IPR036524">
    <property type="entry name" value="Frataxin/CyaY_sf"/>
</dbReference>
<evidence type="ECO:0000313" key="4">
    <source>
        <dbReference type="EMBL" id="KAA8499877.1"/>
    </source>
</evidence>
<dbReference type="GO" id="GO:0008198">
    <property type="term" value="F:ferrous iron binding"/>
    <property type="evidence" value="ECO:0007669"/>
    <property type="project" value="TreeGrafter"/>
</dbReference>
<dbReference type="Gene3D" id="3.30.920.10">
    <property type="entry name" value="Frataxin/CyaY"/>
    <property type="match status" value="1"/>
</dbReference>
<reference evidence="5" key="1">
    <citation type="journal article" date="2019" name="Nat. Commun.">
        <title>Expansion of phycobilisome linker gene families in mesophilic red algae.</title>
        <authorList>
            <person name="Lee J."/>
            <person name="Kim D."/>
            <person name="Bhattacharya D."/>
            <person name="Yoon H.S."/>
        </authorList>
    </citation>
    <scope>NUCLEOTIDE SEQUENCE [LARGE SCALE GENOMIC DNA]</scope>
    <source>
        <strain evidence="5">CCMP 1328</strain>
    </source>
</reference>
<dbReference type="PROSITE" id="PS01344">
    <property type="entry name" value="FRATAXIN_1"/>
    <property type="match status" value="1"/>
</dbReference>
<dbReference type="GO" id="GO:0016226">
    <property type="term" value="P:iron-sulfur cluster assembly"/>
    <property type="evidence" value="ECO:0007669"/>
    <property type="project" value="InterPro"/>
</dbReference>
<dbReference type="PANTHER" id="PTHR16821">
    <property type="entry name" value="FRATAXIN"/>
    <property type="match status" value="1"/>
</dbReference>
<dbReference type="InterPro" id="IPR020895">
    <property type="entry name" value="Frataxin_CS"/>
</dbReference>
<keyword evidence="2" id="KW-0813">Transport</keyword>
<dbReference type="OMA" id="YEVEYHS"/>
<keyword evidence="3" id="KW-0408">Iron</keyword>
<dbReference type="OrthoDB" id="1897642at2759"/>
<dbReference type="GO" id="GO:0051537">
    <property type="term" value="F:2 iron, 2 sulfur cluster binding"/>
    <property type="evidence" value="ECO:0007669"/>
    <property type="project" value="TreeGrafter"/>
</dbReference>
<dbReference type="PROSITE" id="PS50810">
    <property type="entry name" value="FRATAXIN_2"/>
    <property type="match status" value="1"/>
</dbReference>
<evidence type="ECO:0000256" key="2">
    <source>
        <dbReference type="ARBA" id="ARBA00022496"/>
    </source>
</evidence>
<dbReference type="GO" id="GO:0004322">
    <property type="term" value="F:ferroxidase activity"/>
    <property type="evidence" value="ECO:0007669"/>
    <property type="project" value="TreeGrafter"/>
</dbReference>
<comment type="caution">
    <text evidence="4">The sequence shown here is derived from an EMBL/GenBank/DDBJ whole genome shotgun (WGS) entry which is preliminary data.</text>
</comment>
<evidence type="ECO:0000256" key="3">
    <source>
        <dbReference type="ARBA" id="ARBA00023004"/>
    </source>
</evidence>
<dbReference type="GO" id="GO:0008199">
    <property type="term" value="F:ferric iron binding"/>
    <property type="evidence" value="ECO:0007669"/>
    <property type="project" value="InterPro"/>
</dbReference>
<dbReference type="GO" id="GO:0034986">
    <property type="term" value="F:iron chaperone activity"/>
    <property type="evidence" value="ECO:0007669"/>
    <property type="project" value="TreeGrafter"/>
</dbReference>
<protein>
    <submittedName>
        <fullName evidence="4">Frataxin, mitochondrial</fullName>
    </submittedName>
</protein>
<dbReference type="Proteomes" id="UP000324585">
    <property type="component" value="Unassembled WGS sequence"/>
</dbReference>
<dbReference type="SMART" id="SM01219">
    <property type="entry name" value="Frataxin_Cyay"/>
    <property type="match status" value="1"/>
</dbReference>
<comment type="similarity">
    <text evidence="1">Belongs to the frataxin family.</text>
</comment>
<name>A0A5J4ZB50_PORPP</name>
<dbReference type="NCBIfam" id="TIGR03421">
    <property type="entry name" value="FeS_CyaY"/>
    <property type="match status" value="1"/>
</dbReference>
<proteinExistence type="inferred from homology"/>
<keyword evidence="5" id="KW-1185">Reference proteome</keyword>
<sequence length="156" mass="17672">MEIRRACVAHALRVWVQQRRGLAVEQAPTQTVQKATFLDEKSWEEGAFRKVASHTLEELLDAVEEPAEECVGSEFDAELSGDVLNLRLGAVRGTYVFNLQTPNRQIWMSSPVSGPWRFHYNPERCQWYSTRDGQSLGDKVGAELHQLIGVRISFPS</sequence>
<dbReference type="AlphaFoldDB" id="A0A5J4ZB50"/>
<dbReference type="InterPro" id="IPR002908">
    <property type="entry name" value="Frataxin/CyaY"/>
</dbReference>
<dbReference type="Pfam" id="PF01491">
    <property type="entry name" value="Frataxin_Cyay"/>
    <property type="match status" value="1"/>
</dbReference>
<keyword evidence="2" id="KW-0406">Ion transport</keyword>
<organism evidence="4 5">
    <name type="scientific">Porphyridium purpureum</name>
    <name type="common">Red alga</name>
    <name type="synonym">Porphyridium cruentum</name>
    <dbReference type="NCBI Taxonomy" id="35688"/>
    <lineage>
        <taxon>Eukaryota</taxon>
        <taxon>Rhodophyta</taxon>
        <taxon>Bangiophyceae</taxon>
        <taxon>Porphyridiales</taxon>
        <taxon>Porphyridiaceae</taxon>
        <taxon>Porphyridium</taxon>
    </lineage>
</organism>
<evidence type="ECO:0000313" key="5">
    <source>
        <dbReference type="Proteomes" id="UP000324585"/>
    </source>
</evidence>
<accession>A0A5J4ZB50</accession>
<dbReference type="SUPFAM" id="SSF55387">
    <property type="entry name" value="Frataxin/Nqo15-like"/>
    <property type="match status" value="1"/>
</dbReference>
<evidence type="ECO:0000256" key="1">
    <source>
        <dbReference type="ARBA" id="ARBA00008183"/>
    </source>
</evidence>
<dbReference type="GO" id="GO:0006879">
    <property type="term" value="P:intracellular iron ion homeostasis"/>
    <property type="evidence" value="ECO:0007669"/>
    <property type="project" value="TreeGrafter"/>
</dbReference>
<keyword evidence="2" id="KW-0410">Iron transport</keyword>
<dbReference type="EMBL" id="VRMN01000001">
    <property type="protein sequence ID" value="KAA8499877.1"/>
    <property type="molecule type" value="Genomic_DNA"/>
</dbReference>
<gene>
    <name evidence="4" type="ORF">FVE85_7462</name>
</gene>
<dbReference type="GO" id="GO:0005739">
    <property type="term" value="C:mitochondrion"/>
    <property type="evidence" value="ECO:0007669"/>
    <property type="project" value="TreeGrafter"/>
</dbReference>
<dbReference type="PRINTS" id="PR00904">
    <property type="entry name" value="FRATAXIN"/>
</dbReference>
<dbReference type="GO" id="GO:0006826">
    <property type="term" value="P:iron ion transport"/>
    <property type="evidence" value="ECO:0007669"/>
    <property type="project" value="UniProtKB-KW"/>
</dbReference>
<dbReference type="PANTHER" id="PTHR16821:SF2">
    <property type="entry name" value="FRATAXIN, MITOCHONDRIAL"/>
    <property type="match status" value="1"/>
</dbReference>